<keyword evidence="3" id="KW-1185">Reference proteome</keyword>
<feature type="transmembrane region" description="Helical" evidence="1">
    <location>
        <begin position="83"/>
        <end position="104"/>
    </location>
</feature>
<dbReference type="Proteomes" id="UP001164706">
    <property type="component" value="Chromosome"/>
</dbReference>
<dbReference type="KEGG" id="mdb:OVN18_00760"/>
<protein>
    <submittedName>
        <fullName evidence="2">Uncharacterized protein</fullName>
    </submittedName>
</protein>
<evidence type="ECO:0000256" key="1">
    <source>
        <dbReference type="SAM" id="Phobius"/>
    </source>
</evidence>
<sequence>MSRRVEVGSWIALTGAGVGWAVLGAAFAVIWGPVYVDGGEARLALYPLVLPAIPIVGALGLTAIAAGIIALSADRDRRRAHPAAVSGLVAGAVLVPTAFPVLWFGNLPLLLLR</sequence>
<gene>
    <name evidence="2" type="ORF">OVN18_00760</name>
</gene>
<proteinExistence type="predicted"/>
<reference evidence="2" key="1">
    <citation type="submission" date="2022-11" db="EMBL/GenBank/DDBJ databases">
        <title>Description of Microcella daejonensis nov. sp, isolated from riverside soil.</title>
        <authorList>
            <person name="Molina K.M."/>
            <person name="Kim S.B."/>
        </authorList>
    </citation>
    <scope>NUCLEOTIDE SEQUENCE</scope>
    <source>
        <strain evidence="2">MMS21-STM12</strain>
    </source>
</reference>
<evidence type="ECO:0000313" key="3">
    <source>
        <dbReference type="Proteomes" id="UP001164706"/>
    </source>
</evidence>
<evidence type="ECO:0000313" key="2">
    <source>
        <dbReference type="EMBL" id="WAB81589.1"/>
    </source>
</evidence>
<keyword evidence="1" id="KW-0472">Membrane</keyword>
<dbReference type="EMBL" id="CP113089">
    <property type="protein sequence ID" value="WAB81589.1"/>
    <property type="molecule type" value="Genomic_DNA"/>
</dbReference>
<feature type="transmembrane region" description="Helical" evidence="1">
    <location>
        <begin position="43"/>
        <end position="71"/>
    </location>
</feature>
<keyword evidence="1" id="KW-0812">Transmembrane</keyword>
<dbReference type="RefSeq" id="WP_267781357.1">
    <property type="nucleotide sequence ID" value="NZ_CP113089.1"/>
</dbReference>
<feature type="transmembrane region" description="Helical" evidence="1">
    <location>
        <begin position="7"/>
        <end position="31"/>
    </location>
</feature>
<accession>A0A9E8S945</accession>
<name>A0A9E8S945_9MICO</name>
<keyword evidence="1" id="KW-1133">Transmembrane helix</keyword>
<dbReference type="AlphaFoldDB" id="A0A9E8S945"/>
<organism evidence="2 3">
    <name type="scientific">Microcella daejeonensis</name>
    <dbReference type="NCBI Taxonomy" id="2994971"/>
    <lineage>
        <taxon>Bacteria</taxon>
        <taxon>Bacillati</taxon>
        <taxon>Actinomycetota</taxon>
        <taxon>Actinomycetes</taxon>
        <taxon>Micrococcales</taxon>
        <taxon>Microbacteriaceae</taxon>
        <taxon>Microcella</taxon>
    </lineage>
</organism>